<evidence type="ECO:0000313" key="9">
    <source>
        <dbReference type="EMBL" id="GJN42151.1"/>
    </source>
</evidence>
<dbReference type="InterPro" id="IPR037152">
    <property type="entry name" value="L-asparaginase_N_sf"/>
</dbReference>
<evidence type="ECO:0000256" key="6">
    <source>
        <dbReference type="PROSITE-ProRule" id="PRU10099"/>
    </source>
</evidence>
<sequence>MSKTIAVIATGGTIACTTDDHGALVPTISAAQLVEAATHLMGTAATKDMEFRPIDSVRLDSSSLTLTDLDDLLTRVHAVLEDTAVDGVVITHGTDSMEDTAMALSLFHTGDKPVVLTGAQRAFDHPDSDGTRNLADALAYATHGTPEVSIRFGGLTVPARGAFKAHTSALDAFHSTPQHIRDYPTLPLTPLAGLEVVVISAWPGAPRMLVDAAVSSGAHGIIIEALGSGNMGSQMGDGVNDALEAGIPVLITSRVPEGSVALAYGGSGGGATLARAGALGTGHLRAGQSRMVLLAALATETDVAELL</sequence>
<dbReference type="Pfam" id="PF00710">
    <property type="entry name" value="Asparaginase"/>
    <property type="match status" value="1"/>
</dbReference>
<dbReference type="InterPro" id="IPR004550">
    <property type="entry name" value="AsnASE_II"/>
</dbReference>
<dbReference type="InterPro" id="IPR027473">
    <property type="entry name" value="L-asparaginase_C"/>
</dbReference>
<protein>
    <recommendedName>
        <fullName evidence="2">asparaginase</fullName>
        <ecNumber evidence="2">3.5.1.1</ecNumber>
    </recommendedName>
</protein>
<evidence type="ECO:0000313" key="10">
    <source>
        <dbReference type="Proteomes" id="UP001054925"/>
    </source>
</evidence>
<evidence type="ECO:0000256" key="3">
    <source>
        <dbReference type="ARBA" id="ARBA00022801"/>
    </source>
</evidence>
<dbReference type="InterPro" id="IPR006034">
    <property type="entry name" value="Asparaginase/glutaminase-like"/>
</dbReference>
<dbReference type="EC" id="3.5.1.1" evidence="2"/>
<reference evidence="9" key="1">
    <citation type="submission" date="2021-12" db="EMBL/GenBank/DDBJ databases">
        <title>Draft genome sequence of Corynebacterium ammoniagenes strain T-723.</title>
        <authorList>
            <person name="Matsuzawa M."/>
            <person name="Hiratani M."/>
            <person name="Abe I."/>
            <person name="Tsuji Y."/>
            <person name="Nakamura J."/>
        </authorList>
    </citation>
    <scope>NUCLEOTIDE SEQUENCE</scope>
    <source>
        <strain evidence="9">T-723</strain>
    </source>
</reference>
<evidence type="ECO:0000259" key="7">
    <source>
        <dbReference type="Pfam" id="PF00710"/>
    </source>
</evidence>
<dbReference type="SMART" id="SM00870">
    <property type="entry name" value="Asparaginase"/>
    <property type="match status" value="1"/>
</dbReference>
<evidence type="ECO:0000259" key="8">
    <source>
        <dbReference type="Pfam" id="PF17763"/>
    </source>
</evidence>
<dbReference type="Gene3D" id="3.40.50.1170">
    <property type="entry name" value="L-asparaginase, N-terminal domain"/>
    <property type="match status" value="1"/>
</dbReference>
<dbReference type="CDD" id="cd08964">
    <property type="entry name" value="L-asparaginase_II"/>
    <property type="match status" value="1"/>
</dbReference>
<dbReference type="PROSITE" id="PS00144">
    <property type="entry name" value="ASN_GLN_ASE_1"/>
    <property type="match status" value="1"/>
</dbReference>
<accession>A0AAV5G9F7</accession>
<comment type="similarity">
    <text evidence="1">Belongs to the asparaginase 1 family.</text>
</comment>
<feature type="binding site" evidence="5">
    <location>
        <begin position="94"/>
        <end position="95"/>
    </location>
    <ligand>
        <name>substrate</name>
    </ligand>
</feature>
<evidence type="ECO:0000256" key="1">
    <source>
        <dbReference type="ARBA" id="ARBA00010518"/>
    </source>
</evidence>
<name>A0AAV5G9F7_CORAM</name>
<dbReference type="SFLD" id="SFLDS00057">
    <property type="entry name" value="Glutaminase/Asparaginase"/>
    <property type="match status" value="1"/>
</dbReference>
<dbReference type="PIRSF" id="PIRSF001220">
    <property type="entry name" value="L-ASNase_gatD"/>
    <property type="match status" value="1"/>
</dbReference>
<dbReference type="InterPro" id="IPR027474">
    <property type="entry name" value="L-asparaginase_N"/>
</dbReference>
<dbReference type="InterPro" id="IPR020827">
    <property type="entry name" value="Asparaginase/glutaminase_AS1"/>
</dbReference>
<dbReference type="EMBL" id="BQKK01000001">
    <property type="protein sequence ID" value="GJN42151.1"/>
    <property type="molecule type" value="Genomic_DNA"/>
</dbReference>
<dbReference type="AlphaFoldDB" id="A0AAV5G9F7"/>
<feature type="domain" description="L-asparaginase N-terminal" evidence="7">
    <location>
        <begin position="5"/>
        <end position="177"/>
    </location>
</feature>
<evidence type="ECO:0000256" key="4">
    <source>
        <dbReference type="PIRSR" id="PIRSR001220-1"/>
    </source>
</evidence>
<evidence type="ECO:0000256" key="2">
    <source>
        <dbReference type="ARBA" id="ARBA00012920"/>
    </source>
</evidence>
<dbReference type="GO" id="GO:0006528">
    <property type="term" value="P:asparagine metabolic process"/>
    <property type="evidence" value="ECO:0007669"/>
    <property type="project" value="InterPro"/>
</dbReference>
<dbReference type="SUPFAM" id="SSF53774">
    <property type="entry name" value="Glutaminase/Asparaginase"/>
    <property type="match status" value="1"/>
</dbReference>
<feature type="binding site" evidence="5">
    <location>
        <position position="61"/>
    </location>
    <ligand>
        <name>substrate</name>
    </ligand>
</feature>
<dbReference type="InterPro" id="IPR040919">
    <property type="entry name" value="Asparaginase_C"/>
</dbReference>
<dbReference type="PANTHER" id="PTHR11707:SF28">
    <property type="entry name" value="60 KDA LYSOPHOSPHOLIPASE"/>
    <property type="match status" value="1"/>
</dbReference>
<dbReference type="PROSITE" id="PS51732">
    <property type="entry name" value="ASN_GLN_ASE_3"/>
    <property type="match status" value="1"/>
</dbReference>
<organism evidence="9 10">
    <name type="scientific">Corynebacterium ammoniagenes</name>
    <name type="common">Brevibacterium ammoniagenes</name>
    <dbReference type="NCBI Taxonomy" id="1697"/>
    <lineage>
        <taxon>Bacteria</taxon>
        <taxon>Bacillati</taxon>
        <taxon>Actinomycetota</taxon>
        <taxon>Actinomycetes</taxon>
        <taxon>Mycobacteriales</taxon>
        <taxon>Corynebacteriaceae</taxon>
        <taxon>Corynebacterium</taxon>
    </lineage>
</organism>
<keyword evidence="3" id="KW-0378">Hydrolase</keyword>
<dbReference type="PROSITE" id="PS51257">
    <property type="entry name" value="PROKAR_LIPOPROTEIN"/>
    <property type="match status" value="1"/>
</dbReference>
<feature type="domain" description="Asparaginase/glutaminase C-terminal" evidence="8">
    <location>
        <begin position="196"/>
        <end position="305"/>
    </location>
</feature>
<feature type="active site" evidence="6">
    <location>
        <position position="13"/>
    </location>
</feature>
<dbReference type="InterPro" id="IPR036152">
    <property type="entry name" value="Asp/glu_Ase-like_sf"/>
</dbReference>
<dbReference type="Proteomes" id="UP001054925">
    <property type="component" value="Unassembled WGS sequence"/>
</dbReference>
<dbReference type="PRINTS" id="PR00139">
    <property type="entry name" value="ASNGLNASE"/>
</dbReference>
<comment type="caution">
    <text evidence="9">The sequence shown here is derived from an EMBL/GenBank/DDBJ whole genome shotgun (WGS) entry which is preliminary data.</text>
</comment>
<evidence type="ECO:0000256" key="5">
    <source>
        <dbReference type="PIRSR" id="PIRSR001220-2"/>
    </source>
</evidence>
<feature type="active site" description="O-isoaspartyl threonine intermediate" evidence="4">
    <location>
        <position position="13"/>
    </location>
</feature>
<dbReference type="PIRSF" id="PIRSF500176">
    <property type="entry name" value="L_ASNase"/>
    <property type="match status" value="1"/>
</dbReference>
<dbReference type="Pfam" id="PF17763">
    <property type="entry name" value="Asparaginase_C"/>
    <property type="match status" value="1"/>
</dbReference>
<dbReference type="RefSeq" id="WP_236163621.1">
    <property type="nucleotide sequence ID" value="NZ_BQKK01000001.1"/>
</dbReference>
<dbReference type="Gene3D" id="3.40.50.40">
    <property type="match status" value="1"/>
</dbReference>
<dbReference type="GO" id="GO:0004067">
    <property type="term" value="F:asparaginase activity"/>
    <property type="evidence" value="ECO:0007669"/>
    <property type="project" value="UniProtKB-UniRule"/>
</dbReference>
<proteinExistence type="inferred from homology"/>
<gene>
    <name evidence="9" type="ORF">CAT723_06300</name>
</gene>
<dbReference type="PANTHER" id="PTHR11707">
    <property type="entry name" value="L-ASPARAGINASE"/>
    <property type="match status" value="1"/>
</dbReference>